<dbReference type="EMBL" id="CM051402">
    <property type="protein sequence ID" value="KAJ4710017.1"/>
    <property type="molecule type" value="Genomic_DNA"/>
</dbReference>
<gene>
    <name evidence="1" type="ORF">OWV82_016252</name>
</gene>
<evidence type="ECO:0000313" key="2">
    <source>
        <dbReference type="Proteomes" id="UP001164539"/>
    </source>
</evidence>
<comment type="caution">
    <text evidence="1">The sequence shown here is derived from an EMBL/GenBank/DDBJ whole genome shotgun (WGS) entry which is preliminary data.</text>
</comment>
<proteinExistence type="predicted"/>
<sequence>MLYLKSYPLPIRKISLQSDDISSSQLKFSAPAVISITIISKRSKEQKHKQKPTKITTMSCLSTFHYIARASLTDKSSSSSSSSITNPKSPMPETKPTKLPTKSKNHQQLPMQKQKYKSRQQQQLSIMQIERAIGAGTFRDAEPKDLEEKDIEYNGILPDFSDVFDGPVQKQLRQTGEWVANNTEEKLRSSRKGILMLVFKWILPIWTLSLLVASGAIKLPFLDDLIM</sequence>
<dbReference type="Proteomes" id="UP001164539">
    <property type="component" value="Chromosome 9"/>
</dbReference>
<protein>
    <submittedName>
        <fullName evidence="1">Chlororespiratory reduction 3</fullName>
    </submittedName>
</protein>
<name>A0ACC1XF33_MELAZ</name>
<organism evidence="1 2">
    <name type="scientific">Melia azedarach</name>
    <name type="common">Chinaberry tree</name>
    <dbReference type="NCBI Taxonomy" id="155640"/>
    <lineage>
        <taxon>Eukaryota</taxon>
        <taxon>Viridiplantae</taxon>
        <taxon>Streptophyta</taxon>
        <taxon>Embryophyta</taxon>
        <taxon>Tracheophyta</taxon>
        <taxon>Spermatophyta</taxon>
        <taxon>Magnoliopsida</taxon>
        <taxon>eudicotyledons</taxon>
        <taxon>Gunneridae</taxon>
        <taxon>Pentapetalae</taxon>
        <taxon>rosids</taxon>
        <taxon>malvids</taxon>
        <taxon>Sapindales</taxon>
        <taxon>Meliaceae</taxon>
        <taxon>Melia</taxon>
    </lineage>
</organism>
<evidence type="ECO:0000313" key="1">
    <source>
        <dbReference type="EMBL" id="KAJ4710017.1"/>
    </source>
</evidence>
<reference evidence="1 2" key="1">
    <citation type="journal article" date="2023" name="Science">
        <title>Complex scaffold remodeling in plant triterpene biosynthesis.</title>
        <authorList>
            <person name="De La Pena R."/>
            <person name="Hodgson H."/>
            <person name="Liu J.C."/>
            <person name="Stephenson M.J."/>
            <person name="Martin A.C."/>
            <person name="Owen C."/>
            <person name="Harkess A."/>
            <person name="Leebens-Mack J."/>
            <person name="Jimenez L.E."/>
            <person name="Osbourn A."/>
            <person name="Sattely E.S."/>
        </authorList>
    </citation>
    <scope>NUCLEOTIDE SEQUENCE [LARGE SCALE GENOMIC DNA]</scope>
    <source>
        <strain evidence="2">cv. JPN11</strain>
        <tissue evidence="1">Leaf</tissue>
    </source>
</reference>
<accession>A0ACC1XF33</accession>
<keyword evidence="2" id="KW-1185">Reference proteome</keyword>